<accession>A0AAJ0G6P7</accession>
<keyword evidence="3" id="KW-1185">Reference proteome</keyword>
<evidence type="ECO:0000313" key="3">
    <source>
        <dbReference type="Proteomes" id="UP001271007"/>
    </source>
</evidence>
<feature type="transmembrane region" description="Helical" evidence="1">
    <location>
        <begin position="141"/>
        <end position="160"/>
    </location>
</feature>
<feature type="transmembrane region" description="Helical" evidence="1">
    <location>
        <begin position="92"/>
        <end position="114"/>
    </location>
</feature>
<name>A0AAJ0G6P7_9PEZI</name>
<keyword evidence="1" id="KW-1133">Transmembrane helix</keyword>
<proteinExistence type="predicted"/>
<keyword evidence="1" id="KW-0472">Membrane</keyword>
<dbReference type="Proteomes" id="UP001271007">
    <property type="component" value="Unassembled WGS sequence"/>
</dbReference>
<comment type="caution">
    <text evidence="2">The sequence shown here is derived from an EMBL/GenBank/DDBJ whole genome shotgun (WGS) entry which is preliminary data.</text>
</comment>
<dbReference type="AlphaFoldDB" id="A0AAJ0G6P7"/>
<reference evidence="2" key="1">
    <citation type="submission" date="2023-04" db="EMBL/GenBank/DDBJ databases">
        <title>Black Yeasts Isolated from many extreme environments.</title>
        <authorList>
            <person name="Coleine C."/>
            <person name="Stajich J.E."/>
            <person name="Selbmann L."/>
        </authorList>
    </citation>
    <scope>NUCLEOTIDE SEQUENCE</scope>
    <source>
        <strain evidence="2">CCFEE 5312</strain>
    </source>
</reference>
<evidence type="ECO:0000256" key="1">
    <source>
        <dbReference type="SAM" id="Phobius"/>
    </source>
</evidence>
<gene>
    <name evidence="2" type="ORF">LTR09_012547</name>
</gene>
<organism evidence="2 3">
    <name type="scientific">Extremus antarcticus</name>
    <dbReference type="NCBI Taxonomy" id="702011"/>
    <lineage>
        <taxon>Eukaryota</taxon>
        <taxon>Fungi</taxon>
        <taxon>Dikarya</taxon>
        <taxon>Ascomycota</taxon>
        <taxon>Pezizomycotina</taxon>
        <taxon>Dothideomycetes</taxon>
        <taxon>Dothideomycetidae</taxon>
        <taxon>Mycosphaerellales</taxon>
        <taxon>Extremaceae</taxon>
        <taxon>Extremus</taxon>
    </lineage>
</organism>
<keyword evidence="1" id="KW-0812">Transmembrane</keyword>
<protein>
    <submittedName>
        <fullName evidence="2">Uncharacterized protein</fullName>
    </submittedName>
</protein>
<dbReference type="EMBL" id="JAWDJX010000134">
    <property type="protein sequence ID" value="KAK3045917.1"/>
    <property type="molecule type" value="Genomic_DNA"/>
</dbReference>
<sequence>MKQLLKILSLLLVLVISASLTIGLTFAPCFASLCTEQFFGYETRVHIATYYALLAPTGCFLLLRAYSPLCLRISNHHLTRREVPVLQKRISVGGLGLALWPVGITLVTTAFWAAPELQYWGLRWVNAKVSRAVTGLIGHHANYLLSLVIIPAFVGSWTAAKDLRAKDAFNVYNAYFTKAQSMDVAPGTQQA</sequence>
<evidence type="ECO:0000313" key="2">
    <source>
        <dbReference type="EMBL" id="KAK3045917.1"/>
    </source>
</evidence>
<feature type="transmembrane region" description="Helical" evidence="1">
    <location>
        <begin position="47"/>
        <end position="71"/>
    </location>
</feature>